<dbReference type="InParanoid" id="F1A3I1"/>
<proteinExistence type="predicted"/>
<reference evidence="3" key="1">
    <citation type="journal article" date="2011" name="Genome Biol.">
        <title>Comparative genomics of the social amoebae Dictyostelium discoideum and Dictyostelium purpureum.</title>
        <authorList>
            <consortium name="US DOE Joint Genome Institute (JGI-PGF)"/>
            <person name="Sucgang R."/>
            <person name="Kuo A."/>
            <person name="Tian X."/>
            <person name="Salerno W."/>
            <person name="Parikh A."/>
            <person name="Feasley C.L."/>
            <person name="Dalin E."/>
            <person name="Tu H."/>
            <person name="Huang E."/>
            <person name="Barry K."/>
            <person name="Lindquist E."/>
            <person name="Shapiro H."/>
            <person name="Bruce D."/>
            <person name="Schmutz J."/>
            <person name="Salamov A."/>
            <person name="Fey P."/>
            <person name="Gaudet P."/>
            <person name="Anjard C."/>
            <person name="Babu M.M."/>
            <person name="Basu S."/>
            <person name="Bushmanova Y."/>
            <person name="van der Wel H."/>
            <person name="Katoh-Kurasawa M."/>
            <person name="Dinh C."/>
            <person name="Coutinho P.M."/>
            <person name="Saito T."/>
            <person name="Elias M."/>
            <person name="Schaap P."/>
            <person name="Kay R.R."/>
            <person name="Henrissat B."/>
            <person name="Eichinger L."/>
            <person name="Rivero F."/>
            <person name="Putnam N.H."/>
            <person name="West C.M."/>
            <person name="Loomis W.F."/>
            <person name="Chisholm R.L."/>
            <person name="Shaulsky G."/>
            <person name="Strassmann J.E."/>
            <person name="Queller D.C."/>
            <person name="Kuspa A."/>
            <person name="Grigoriev I.V."/>
        </authorList>
    </citation>
    <scope>NUCLEOTIDE SEQUENCE [LARGE SCALE GENOMIC DNA]</scope>
    <source>
        <strain evidence="3">QSDP1</strain>
    </source>
</reference>
<name>F1A3I1_DICPU</name>
<dbReference type="EMBL" id="GL871459">
    <property type="protein sequence ID" value="EGC29253.1"/>
    <property type="molecule type" value="Genomic_DNA"/>
</dbReference>
<dbReference type="Proteomes" id="UP000001064">
    <property type="component" value="Unassembled WGS sequence"/>
</dbReference>
<dbReference type="InterPro" id="IPR051911">
    <property type="entry name" value="SDR_oxidoreductase"/>
</dbReference>
<dbReference type="VEuPathDB" id="AmoebaDB:DICPUDRAFT_159192"/>
<dbReference type="InterPro" id="IPR036291">
    <property type="entry name" value="NAD(P)-bd_dom_sf"/>
</dbReference>
<gene>
    <name evidence="2" type="ORF">DICPUDRAFT_159192</name>
</gene>
<protein>
    <submittedName>
        <fullName evidence="2">Uncharacterized protein</fullName>
    </submittedName>
</protein>
<accession>F1A3I1</accession>
<sequence>MKVIISLLLFILETVNSECAYFQNRTQALSPNSDVVFYFSLSVNKTIQKHGRIDVVVNNSVYGLFGGVEELSAEDIQKIMQSIYLVTSFASGNFTGAKNLIQEYNTNQLIEMIKKFLSLSKGHPVKVTQAIYNLYQFTSAANHRYH</sequence>
<dbReference type="PANTHER" id="PTHR43976">
    <property type="entry name" value="SHORT CHAIN DEHYDROGENASE"/>
    <property type="match status" value="1"/>
</dbReference>
<feature type="signal peptide" evidence="1">
    <location>
        <begin position="1"/>
        <end position="17"/>
    </location>
</feature>
<dbReference type="Gene3D" id="3.40.50.720">
    <property type="entry name" value="NAD(P)-binding Rossmann-like Domain"/>
    <property type="match status" value="1"/>
</dbReference>
<keyword evidence="3" id="KW-1185">Reference proteome</keyword>
<evidence type="ECO:0000256" key="1">
    <source>
        <dbReference type="SAM" id="SignalP"/>
    </source>
</evidence>
<feature type="chain" id="PRO_5003262172" evidence="1">
    <location>
        <begin position="18"/>
        <end position="146"/>
    </location>
</feature>
<dbReference type="OrthoDB" id="47007at2759"/>
<dbReference type="SUPFAM" id="SSF51735">
    <property type="entry name" value="NAD(P)-binding Rossmann-fold domains"/>
    <property type="match status" value="1"/>
</dbReference>
<dbReference type="GeneID" id="10506296"/>
<organism evidence="2 3">
    <name type="scientific">Dictyostelium purpureum</name>
    <name type="common">Slime mold</name>
    <dbReference type="NCBI Taxonomy" id="5786"/>
    <lineage>
        <taxon>Eukaryota</taxon>
        <taxon>Amoebozoa</taxon>
        <taxon>Evosea</taxon>
        <taxon>Eumycetozoa</taxon>
        <taxon>Dictyostelia</taxon>
        <taxon>Dictyosteliales</taxon>
        <taxon>Dictyosteliaceae</taxon>
        <taxon>Dictyostelium</taxon>
    </lineage>
</organism>
<evidence type="ECO:0000313" key="2">
    <source>
        <dbReference type="EMBL" id="EGC29253.1"/>
    </source>
</evidence>
<dbReference type="RefSeq" id="XP_003294222.1">
    <property type="nucleotide sequence ID" value="XM_003294174.1"/>
</dbReference>
<dbReference type="AlphaFoldDB" id="F1A3I1"/>
<dbReference type="PANTHER" id="PTHR43976:SF5">
    <property type="entry name" value="GLUCOSE_RIBITOL DEHYDROGENASE FAMILY PROTEIN-RELATED"/>
    <property type="match status" value="1"/>
</dbReference>
<evidence type="ECO:0000313" key="3">
    <source>
        <dbReference type="Proteomes" id="UP000001064"/>
    </source>
</evidence>
<keyword evidence="1" id="KW-0732">Signal</keyword>
<dbReference type="KEGG" id="dpp:DICPUDRAFT_159192"/>